<evidence type="ECO:0000256" key="2">
    <source>
        <dbReference type="ARBA" id="ARBA00022723"/>
    </source>
</evidence>
<dbReference type="Pfam" id="PF03492">
    <property type="entry name" value="Methyltransf_7"/>
    <property type="match status" value="1"/>
</dbReference>
<reference evidence="5" key="2">
    <citation type="journal article" date="2018" name="Plant J.">
        <title>The Sorghum bicolor reference genome: improved assembly, gene annotations, a transcriptome atlas, and signatures of genome organization.</title>
        <authorList>
            <person name="McCormick R.F."/>
            <person name="Truong S.K."/>
            <person name="Sreedasyam A."/>
            <person name="Jenkins J."/>
            <person name="Shu S."/>
            <person name="Sims D."/>
            <person name="Kennedy M."/>
            <person name="Amirebrahimi M."/>
            <person name="Weers B.D."/>
            <person name="McKinley B."/>
            <person name="Mattison A."/>
            <person name="Morishige D.T."/>
            <person name="Grimwood J."/>
            <person name="Schmutz J."/>
            <person name="Mullet J.E."/>
        </authorList>
    </citation>
    <scope>NUCLEOTIDE SEQUENCE [LARGE SCALE GENOMIC DNA]</scope>
    <source>
        <strain evidence="5">cv. BTx623</strain>
    </source>
</reference>
<dbReference type="AlphaFoldDB" id="A0A1W0W2K6"/>
<gene>
    <name evidence="4" type="ORF">SORBI_3002G058200</name>
</gene>
<dbReference type="Gramene" id="OQU88585">
    <property type="protein sequence ID" value="OQU88585"/>
    <property type="gene ID" value="SORBI_3002G058200"/>
</dbReference>
<dbReference type="OMA" id="LSMKAIM"/>
<keyword evidence="3" id="KW-0460">Magnesium</keyword>
<dbReference type="Proteomes" id="UP000000768">
    <property type="component" value="Chromosome 2"/>
</dbReference>
<dbReference type="GO" id="GO:0008757">
    <property type="term" value="F:S-adenosylmethionine-dependent methyltransferase activity"/>
    <property type="evidence" value="ECO:0000318"/>
    <property type="project" value="GO_Central"/>
</dbReference>
<evidence type="ECO:0008006" key="6">
    <source>
        <dbReference type="Google" id="ProtNLM"/>
    </source>
</evidence>
<dbReference type="OrthoDB" id="1523883at2759"/>
<dbReference type="GO" id="GO:0032259">
    <property type="term" value="P:methylation"/>
    <property type="evidence" value="ECO:0000318"/>
    <property type="project" value="GO_Central"/>
</dbReference>
<dbReference type="InterPro" id="IPR005299">
    <property type="entry name" value="MeTrfase_7"/>
</dbReference>
<dbReference type="InterPro" id="IPR042086">
    <property type="entry name" value="MeTrfase_capping"/>
</dbReference>
<dbReference type="InParanoid" id="A0A1W0W2K6"/>
<name>A0A1W0W2K6_SORBI</name>
<protein>
    <recommendedName>
        <fullName evidence="6">Jasmonate O-methyltransferase</fullName>
    </recommendedName>
</protein>
<evidence type="ECO:0000256" key="1">
    <source>
        <dbReference type="ARBA" id="ARBA00008908"/>
    </source>
</evidence>
<keyword evidence="2" id="KW-0479">Metal-binding</keyword>
<proteinExistence type="inferred from homology"/>
<evidence type="ECO:0000313" key="5">
    <source>
        <dbReference type="Proteomes" id="UP000000768"/>
    </source>
</evidence>
<evidence type="ECO:0000313" key="4">
    <source>
        <dbReference type="EMBL" id="OQU88585.1"/>
    </source>
</evidence>
<keyword evidence="5" id="KW-1185">Reference proteome</keyword>
<evidence type="ECO:0000256" key="3">
    <source>
        <dbReference type="ARBA" id="ARBA00022842"/>
    </source>
</evidence>
<dbReference type="SUPFAM" id="SSF53335">
    <property type="entry name" value="S-adenosyl-L-methionine-dependent methyltransferases"/>
    <property type="match status" value="1"/>
</dbReference>
<dbReference type="Gene3D" id="1.10.1200.270">
    <property type="entry name" value="Methyltransferase, alpha-helical capping domain"/>
    <property type="match status" value="1"/>
</dbReference>
<organism evidence="4 5">
    <name type="scientific">Sorghum bicolor</name>
    <name type="common">Sorghum</name>
    <name type="synonym">Sorghum vulgare</name>
    <dbReference type="NCBI Taxonomy" id="4558"/>
    <lineage>
        <taxon>Eukaryota</taxon>
        <taxon>Viridiplantae</taxon>
        <taxon>Streptophyta</taxon>
        <taxon>Embryophyta</taxon>
        <taxon>Tracheophyta</taxon>
        <taxon>Spermatophyta</taxon>
        <taxon>Magnoliopsida</taxon>
        <taxon>Liliopsida</taxon>
        <taxon>Poales</taxon>
        <taxon>Poaceae</taxon>
        <taxon>PACMAD clade</taxon>
        <taxon>Panicoideae</taxon>
        <taxon>Andropogonodae</taxon>
        <taxon>Andropogoneae</taxon>
        <taxon>Sorghinae</taxon>
        <taxon>Sorghum</taxon>
    </lineage>
</organism>
<dbReference type="GO" id="GO:0046872">
    <property type="term" value="F:metal ion binding"/>
    <property type="evidence" value="ECO:0007669"/>
    <property type="project" value="UniProtKB-KW"/>
</dbReference>
<dbReference type="EMBL" id="CM000761">
    <property type="protein sequence ID" value="OQU88585.1"/>
    <property type="molecule type" value="Genomic_DNA"/>
</dbReference>
<accession>A0A1W0W2K6</accession>
<reference evidence="4 5" key="1">
    <citation type="journal article" date="2009" name="Nature">
        <title>The Sorghum bicolor genome and the diversification of grasses.</title>
        <authorList>
            <person name="Paterson A.H."/>
            <person name="Bowers J.E."/>
            <person name="Bruggmann R."/>
            <person name="Dubchak I."/>
            <person name="Grimwood J."/>
            <person name="Gundlach H."/>
            <person name="Haberer G."/>
            <person name="Hellsten U."/>
            <person name="Mitros T."/>
            <person name="Poliakov A."/>
            <person name="Schmutz J."/>
            <person name="Spannagl M."/>
            <person name="Tang H."/>
            <person name="Wang X."/>
            <person name="Wicker T."/>
            <person name="Bharti A.K."/>
            <person name="Chapman J."/>
            <person name="Feltus F.A."/>
            <person name="Gowik U."/>
            <person name="Grigoriev I.V."/>
            <person name="Lyons E."/>
            <person name="Maher C.A."/>
            <person name="Martis M."/>
            <person name="Narechania A."/>
            <person name="Otillar R.P."/>
            <person name="Penning B.W."/>
            <person name="Salamov A.A."/>
            <person name="Wang Y."/>
            <person name="Zhang L."/>
            <person name="Carpita N.C."/>
            <person name="Freeling M."/>
            <person name="Gingle A.R."/>
            <person name="Hash C.T."/>
            <person name="Keller B."/>
            <person name="Klein P."/>
            <person name="Kresovich S."/>
            <person name="McCann M.C."/>
            <person name="Ming R."/>
            <person name="Peterson D.G."/>
            <person name="Mehboob-ur-Rahman"/>
            <person name="Ware D."/>
            <person name="Westhoff P."/>
            <person name="Mayer K.F."/>
            <person name="Messing J."/>
            <person name="Rokhsar D.S."/>
        </authorList>
    </citation>
    <scope>NUCLEOTIDE SEQUENCE [LARGE SCALE GENOMIC DNA]</scope>
    <source>
        <strain evidence="5">cv. BTx623</strain>
    </source>
</reference>
<sequence length="457" mass="50484">MTMFPTSSLLACSYSPLCPRRVCTPCLTSPSSILFLRGSGSAALAMLASMLSHGRAPPQAIMSVERDLHMATGDGENSYAINSIFQRKTVMETWPELHKAVREALKSLSTIGIGTGSTTTMVAADLGCSSGPNTLLVVSEVMNTIGAHVVQEEPADNYGSRAVMEVQFFLNDLPGNDFNLVFRSLDQHQHQQRRLQGHGLMAAVEEKQAAVPCYIAGLPGSMYTRILPCQSVHLFHSSHCLIWRSKIPEDLSNGTHVNADNIYIGKTTPKVVVDLFQEQFEKDFELFLSLRHKELVSGGSMVLTFAGRKPEEMPMQGGVARVWEVLSQALEYLVHKGRVENKKLSSFNMPYYAPSLDEVTQLIKQNDLFDIEDTRLFESNWDAYDDSDGDVVLNCSGSAENIAKIIRAGIEPLIMNHFGEDIIEELFMVYASILAKNLEKGKAMCPVIVVMLKKSEL</sequence>
<dbReference type="InterPro" id="IPR029063">
    <property type="entry name" value="SAM-dependent_MTases_sf"/>
</dbReference>
<dbReference type="eggNOG" id="ENOG502QQYU">
    <property type="taxonomic scope" value="Eukaryota"/>
</dbReference>
<dbReference type="Gene3D" id="3.40.50.150">
    <property type="entry name" value="Vaccinia Virus protein VP39"/>
    <property type="match status" value="1"/>
</dbReference>
<comment type="similarity">
    <text evidence="1">Belongs to the methyltransferase superfamily. Type-7 methyltransferase family. SABATH subfamily.</text>
</comment>
<dbReference type="PANTHER" id="PTHR31009">
    <property type="entry name" value="S-ADENOSYL-L-METHIONINE:CARBOXYL METHYLTRANSFERASE FAMILY PROTEIN"/>
    <property type="match status" value="1"/>
</dbReference>